<evidence type="ECO:0000313" key="6">
    <source>
        <dbReference type="Proteomes" id="UP000606974"/>
    </source>
</evidence>
<organism evidence="5 6">
    <name type="scientific">Endocarpon pusillum</name>
    <dbReference type="NCBI Taxonomy" id="364733"/>
    <lineage>
        <taxon>Eukaryota</taxon>
        <taxon>Fungi</taxon>
        <taxon>Dikarya</taxon>
        <taxon>Ascomycota</taxon>
        <taxon>Pezizomycotina</taxon>
        <taxon>Eurotiomycetes</taxon>
        <taxon>Chaetothyriomycetidae</taxon>
        <taxon>Verrucariales</taxon>
        <taxon>Verrucariaceae</taxon>
        <taxon>Endocarpon</taxon>
    </lineage>
</organism>
<keyword evidence="3" id="KW-0687">Ribonucleoprotein</keyword>
<feature type="coiled-coil region" evidence="4">
    <location>
        <begin position="6"/>
        <end position="33"/>
    </location>
</feature>
<dbReference type="PANTHER" id="PTHR12903">
    <property type="entry name" value="MITOCHONDRIAL RIBOSOMAL PROTEIN L24"/>
    <property type="match status" value="1"/>
</dbReference>
<evidence type="ECO:0000313" key="5">
    <source>
        <dbReference type="EMBL" id="KAF7502614.1"/>
    </source>
</evidence>
<dbReference type="Proteomes" id="UP000606974">
    <property type="component" value="Unassembled WGS sequence"/>
</dbReference>
<dbReference type="CDD" id="cd06089">
    <property type="entry name" value="KOW_RPL26"/>
    <property type="match status" value="1"/>
</dbReference>
<evidence type="ECO:0000256" key="1">
    <source>
        <dbReference type="ARBA" id="ARBA00010618"/>
    </source>
</evidence>
<dbReference type="InterPro" id="IPR014722">
    <property type="entry name" value="Rib_uL2_dom2"/>
</dbReference>
<dbReference type="Pfam" id="PF22682">
    <property type="entry name" value="Ribosomal_uL24m-like"/>
    <property type="match status" value="1"/>
</dbReference>
<dbReference type="SUPFAM" id="SSF50104">
    <property type="entry name" value="Translation proteins SH3-like domain"/>
    <property type="match status" value="1"/>
</dbReference>
<dbReference type="OrthoDB" id="359154at2759"/>
<evidence type="ECO:0008006" key="7">
    <source>
        <dbReference type="Google" id="ProtNLM"/>
    </source>
</evidence>
<dbReference type="Gene3D" id="2.30.30.30">
    <property type="match status" value="1"/>
</dbReference>
<dbReference type="GO" id="GO:0003735">
    <property type="term" value="F:structural constituent of ribosome"/>
    <property type="evidence" value="ECO:0007669"/>
    <property type="project" value="InterPro"/>
</dbReference>
<dbReference type="InterPro" id="IPR041988">
    <property type="entry name" value="Ribosomal_uL24_KOW"/>
</dbReference>
<evidence type="ECO:0000256" key="2">
    <source>
        <dbReference type="ARBA" id="ARBA00022980"/>
    </source>
</evidence>
<proteinExistence type="inferred from homology"/>
<keyword evidence="4" id="KW-0175">Coiled coil</keyword>
<dbReference type="GO" id="GO:0006412">
    <property type="term" value="P:translation"/>
    <property type="evidence" value="ECO:0007669"/>
    <property type="project" value="InterPro"/>
</dbReference>
<name>A0A8H7DX50_9EURO</name>
<accession>A0A8H7DX50</accession>
<sequence length="350" mass="39997">MQRVLLRNILARNQALKRQRRRSKEALNKEAHEVRRGKFDAAREERSFVKAERAHRREDWILGPLAPNRLAGKDGGSYGMLGMLSVQTPTVMKREREKYMNIVVNDRVVVVSGREKGKIGTVAIVNEERQSVILDDTNVVDVKVPAFMRERNNSKAPYQALPAQIPFKDVRLVVPLRDDTTGEIRDTVVKHLRSGGPFSVPAYGSNTPKHTRYIAGLNIPIPWPKAEVTKMRAEAGDTLRIDVDDVSFLPSLDNIPMPMSLIDELRSKYGRLRRDQRQEYVQQKMKEDAEEHWEKQRRMLLPRQEYLEQKLKQKKAPGETAVTQETMDLIKATQAANLVNASERTDGLVS</sequence>
<comment type="caution">
    <text evidence="5">The sequence shown here is derived from an EMBL/GenBank/DDBJ whole genome shotgun (WGS) entry which is preliminary data.</text>
</comment>
<dbReference type="EMBL" id="JAACFV010000234">
    <property type="protein sequence ID" value="KAF7502614.1"/>
    <property type="molecule type" value="Genomic_DNA"/>
</dbReference>
<dbReference type="GO" id="GO:1990904">
    <property type="term" value="C:ribonucleoprotein complex"/>
    <property type="evidence" value="ECO:0007669"/>
    <property type="project" value="UniProtKB-KW"/>
</dbReference>
<protein>
    <recommendedName>
        <fullName evidence="7">KOW domain-containing protein</fullName>
    </recommendedName>
</protein>
<dbReference type="InterPro" id="IPR005825">
    <property type="entry name" value="Ribosomal_uL24_CS"/>
</dbReference>
<evidence type="ECO:0000256" key="4">
    <source>
        <dbReference type="SAM" id="Coils"/>
    </source>
</evidence>
<dbReference type="PROSITE" id="PS01108">
    <property type="entry name" value="RIBOSOMAL_L24"/>
    <property type="match status" value="1"/>
</dbReference>
<dbReference type="AlphaFoldDB" id="A0A8H7DX50"/>
<dbReference type="GO" id="GO:0005840">
    <property type="term" value="C:ribosome"/>
    <property type="evidence" value="ECO:0007669"/>
    <property type="project" value="UniProtKB-KW"/>
</dbReference>
<dbReference type="InterPro" id="IPR003256">
    <property type="entry name" value="Ribosomal_uL24"/>
</dbReference>
<evidence type="ECO:0000256" key="3">
    <source>
        <dbReference type="ARBA" id="ARBA00023274"/>
    </source>
</evidence>
<keyword evidence="6" id="KW-1185">Reference proteome</keyword>
<dbReference type="InterPro" id="IPR008991">
    <property type="entry name" value="Translation_prot_SH3-like_sf"/>
</dbReference>
<keyword evidence="2" id="KW-0689">Ribosomal protein</keyword>
<dbReference type="GO" id="GO:0003723">
    <property type="term" value="F:RNA binding"/>
    <property type="evidence" value="ECO:0007669"/>
    <property type="project" value="InterPro"/>
</dbReference>
<reference evidence="5" key="1">
    <citation type="submission" date="2020-02" db="EMBL/GenBank/DDBJ databases">
        <authorList>
            <person name="Palmer J.M."/>
        </authorList>
    </citation>
    <scope>NUCLEOTIDE SEQUENCE</scope>
    <source>
        <strain evidence="5">EPUS1.4</strain>
        <tissue evidence="5">Thallus</tissue>
    </source>
</reference>
<comment type="similarity">
    <text evidence="1">Belongs to the universal ribosomal protein uL24 family.</text>
</comment>
<gene>
    <name evidence="5" type="ORF">GJ744_005430</name>
</gene>